<feature type="transmembrane region" description="Helical" evidence="1">
    <location>
        <begin position="21"/>
        <end position="41"/>
    </location>
</feature>
<dbReference type="PANTHER" id="PTHR37305:SF1">
    <property type="entry name" value="MEMBRANE PROTEIN"/>
    <property type="match status" value="1"/>
</dbReference>
<name>A0A0R2NTD0_9LACO</name>
<keyword evidence="3" id="KW-1185">Reference proteome</keyword>
<keyword evidence="1" id="KW-0812">Transmembrane</keyword>
<feature type="transmembrane region" description="Helical" evidence="1">
    <location>
        <begin position="53"/>
        <end position="75"/>
    </location>
</feature>
<evidence type="ECO:0000256" key="1">
    <source>
        <dbReference type="SAM" id="Phobius"/>
    </source>
</evidence>
<sequence length="255" mass="28154">MNILRIERLKLAAKRGTWWAIALLIILMAGIAVTTTSATLSDQRFNIVSAYVGFQWLMLVLIVVAASCVAMEFEYGTIKQLAVQAKNRWQVYLTKFSLILGYDVCLHVLVVLVTLGLRPIFNPKIDMFANYQHQLSLLSNLMINSFLDFYGSLMIIGLVFLLASVGHSSAIAISVGVAVCFLGEGVSSLALSTFKALAVVLRWNPFNMMCLQEQYANQDYQGITHLTLAQLAGGNLMWTVISIGVGALIFSKRHI</sequence>
<evidence type="ECO:0008006" key="4">
    <source>
        <dbReference type="Google" id="ProtNLM"/>
    </source>
</evidence>
<evidence type="ECO:0000313" key="2">
    <source>
        <dbReference type="EMBL" id="KRO28910.1"/>
    </source>
</evidence>
<evidence type="ECO:0000313" key="3">
    <source>
        <dbReference type="Proteomes" id="UP000050920"/>
    </source>
</evidence>
<feature type="transmembrane region" description="Helical" evidence="1">
    <location>
        <begin position="223"/>
        <end position="250"/>
    </location>
</feature>
<protein>
    <recommendedName>
        <fullName evidence="4">ABC transporter permease</fullName>
    </recommendedName>
</protein>
<organism evidence="2 3">
    <name type="scientific">Lactiplantibacillus fabifermentans DSM 21115</name>
    <dbReference type="NCBI Taxonomy" id="1413187"/>
    <lineage>
        <taxon>Bacteria</taxon>
        <taxon>Bacillati</taxon>
        <taxon>Bacillota</taxon>
        <taxon>Bacilli</taxon>
        <taxon>Lactobacillales</taxon>
        <taxon>Lactobacillaceae</taxon>
        <taxon>Lactiplantibacillus</taxon>
    </lineage>
</organism>
<accession>A0A0R2NTD0</accession>
<feature type="transmembrane region" description="Helical" evidence="1">
    <location>
        <begin position="141"/>
        <end position="163"/>
    </location>
</feature>
<comment type="caution">
    <text evidence="2">The sequence shown here is derived from an EMBL/GenBank/DDBJ whole genome shotgun (WGS) entry which is preliminary data.</text>
</comment>
<dbReference type="EMBL" id="AYGX02000027">
    <property type="protein sequence ID" value="KRO28910.1"/>
    <property type="molecule type" value="Genomic_DNA"/>
</dbReference>
<feature type="transmembrane region" description="Helical" evidence="1">
    <location>
        <begin position="170"/>
        <end position="203"/>
    </location>
</feature>
<keyword evidence="1" id="KW-0472">Membrane</keyword>
<feature type="transmembrane region" description="Helical" evidence="1">
    <location>
        <begin position="96"/>
        <end position="121"/>
    </location>
</feature>
<keyword evidence="1" id="KW-1133">Transmembrane helix</keyword>
<dbReference type="RefSeq" id="WP_024624315.1">
    <property type="nucleotide sequence ID" value="NZ_AYGX02000027.1"/>
</dbReference>
<dbReference type="AlphaFoldDB" id="A0A0R2NTD0"/>
<reference evidence="2 3" key="1">
    <citation type="journal article" date="2015" name="Genome Announc.">
        <title>Expanding the biotechnology potential of lactobacilli through comparative genomics of 213 strains and associated genera.</title>
        <authorList>
            <person name="Sun Z."/>
            <person name="Harris H.M."/>
            <person name="McCann A."/>
            <person name="Guo C."/>
            <person name="Argimon S."/>
            <person name="Zhang W."/>
            <person name="Yang X."/>
            <person name="Jeffery I.B."/>
            <person name="Cooney J.C."/>
            <person name="Kagawa T.F."/>
            <person name="Liu W."/>
            <person name="Song Y."/>
            <person name="Salvetti E."/>
            <person name="Wrobel A."/>
            <person name="Rasinkangas P."/>
            <person name="Parkhill J."/>
            <person name="Rea M.C."/>
            <person name="O'Sullivan O."/>
            <person name="Ritari J."/>
            <person name="Douillard F.P."/>
            <person name="Paul Ross R."/>
            <person name="Yang R."/>
            <person name="Briner A.E."/>
            <person name="Felis G.E."/>
            <person name="de Vos W.M."/>
            <person name="Barrangou R."/>
            <person name="Klaenhammer T.R."/>
            <person name="Caufield P.W."/>
            <person name="Cui Y."/>
            <person name="Zhang H."/>
            <person name="O'Toole P.W."/>
        </authorList>
    </citation>
    <scope>NUCLEOTIDE SEQUENCE [LARGE SCALE GENOMIC DNA]</scope>
    <source>
        <strain evidence="2 3">DSM 21115</strain>
    </source>
</reference>
<dbReference type="Pfam" id="PF12730">
    <property type="entry name" value="ABC2_membrane_4"/>
    <property type="match status" value="1"/>
</dbReference>
<proteinExistence type="predicted"/>
<dbReference type="PANTHER" id="PTHR37305">
    <property type="entry name" value="INTEGRAL MEMBRANE PROTEIN-RELATED"/>
    <property type="match status" value="1"/>
</dbReference>
<dbReference type="Proteomes" id="UP000050920">
    <property type="component" value="Unassembled WGS sequence"/>
</dbReference>
<gene>
    <name evidence="2" type="ORF">DY78_GL001873</name>
</gene>